<comment type="caution">
    <text evidence="2">The sequence shown here is derived from an EMBL/GenBank/DDBJ whole genome shotgun (WGS) entry which is preliminary data.</text>
</comment>
<evidence type="ECO:0000313" key="2">
    <source>
        <dbReference type="EMBL" id="HBA09949.1"/>
    </source>
</evidence>
<accession>A0A351RD28</accession>
<feature type="region of interest" description="Disordered" evidence="1">
    <location>
        <begin position="215"/>
        <end position="249"/>
    </location>
</feature>
<proteinExistence type="predicted"/>
<gene>
    <name evidence="2" type="ORF">DCW48_10700</name>
</gene>
<protein>
    <submittedName>
        <fullName evidence="2">Uncharacterized protein</fullName>
    </submittedName>
</protein>
<dbReference type="EMBL" id="DNAA01000249">
    <property type="protein sequence ID" value="HBA09949.1"/>
    <property type="molecule type" value="Genomic_DNA"/>
</dbReference>
<dbReference type="AlphaFoldDB" id="A0A351RD28"/>
<dbReference type="Proteomes" id="UP000264313">
    <property type="component" value="Unassembled WGS sequence"/>
</dbReference>
<organism evidence="2 3">
    <name type="scientific">Methylotenera mobilis</name>
    <dbReference type="NCBI Taxonomy" id="359408"/>
    <lineage>
        <taxon>Bacteria</taxon>
        <taxon>Pseudomonadati</taxon>
        <taxon>Pseudomonadota</taxon>
        <taxon>Betaproteobacteria</taxon>
        <taxon>Nitrosomonadales</taxon>
        <taxon>Methylophilaceae</taxon>
        <taxon>Methylotenera</taxon>
    </lineage>
</organism>
<evidence type="ECO:0000313" key="3">
    <source>
        <dbReference type="Proteomes" id="UP000264313"/>
    </source>
</evidence>
<sequence>MEESQVQEESIELEIDDAFADGFEEFGEDSSNEIKEEAIQEIIEQNPSFSEEQIRELFEQNNQRLFGKIGEINREVKRLEALAQSSAQPREAQPIQVTAEMFSNMREEFGEDFANALARDLSQIPLQQQGGIDQSQIDIILEQRVAQIENNFEMKLVAREHPDWESIAQSQDFTGWKNQLPADIQDRLDTTWDSGFISAAISAYKRDKALYQEQKSKKNQRLESAVMPKSTGGFDENYEDDFEAGFNTD</sequence>
<reference evidence="2 3" key="1">
    <citation type="journal article" date="2018" name="Nat. Biotechnol.">
        <title>A standardized bacterial taxonomy based on genome phylogeny substantially revises the tree of life.</title>
        <authorList>
            <person name="Parks D.H."/>
            <person name="Chuvochina M."/>
            <person name="Waite D.W."/>
            <person name="Rinke C."/>
            <person name="Skarshewski A."/>
            <person name="Chaumeil P.A."/>
            <person name="Hugenholtz P."/>
        </authorList>
    </citation>
    <scope>NUCLEOTIDE SEQUENCE [LARGE SCALE GENOMIC DNA]</scope>
    <source>
        <strain evidence="2">UBA9958</strain>
    </source>
</reference>
<name>A0A351RD28_9PROT</name>
<evidence type="ECO:0000256" key="1">
    <source>
        <dbReference type="SAM" id="MobiDB-lite"/>
    </source>
</evidence>